<accession>A0AAN9RSV0</accession>
<evidence type="ECO:0000313" key="3">
    <source>
        <dbReference type="Proteomes" id="UP001374584"/>
    </source>
</evidence>
<evidence type="ECO:0000313" key="2">
    <source>
        <dbReference type="EMBL" id="KAK7382553.1"/>
    </source>
</evidence>
<dbReference type="EMBL" id="JAYMYR010000001">
    <property type="protein sequence ID" value="KAK7382553.1"/>
    <property type="molecule type" value="Genomic_DNA"/>
</dbReference>
<sequence>MFKVLFSVFDVVGKRVIDVSDNNSRSGSLGSASSASLEDNVGSNDENVEIDEDVPNLDAEERAERREENWSLRKGIMATINKGKNYFRNILVKTDPQPEKIREVENEHREEAEVVTSLRQEIFYKGKFVPVEEILEEDEAEDNHARGGNDNKEDEAMEIV</sequence>
<protein>
    <submittedName>
        <fullName evidence="2">Uncharacterized protein</fullName>
    </submittedName>
</protein>
<organism evidence="2 3">
    <name type="scientific">Phaseolus coccineus</name>
    <name type="common">Scarlet runner bean</name>
    <name type="synonym">Phaseolus multiflorus</name>
    <dbReference type="NCBI Taxonomy" id="3886"/>
    <lineage>
        <taxon>Eukaryota</taxon>
        <taxon>Viridiplantae</taxon>
        <taxon>Streptophyta</taxon>
        <taxon>Embryophyta</taxon>
        <taxon>Tracheophyta</taxon>
        <taxon>Spermatophyta</taxon>
        <taxon>Magnoliopsida</taxon>
        <taxon>eudicotyledons</taxon>
        <taxon>Gunneridae</taxon>
        <taxon>Pentapetalae</taxon>
        <taxon>rosids</taxon>
        <taxon>fabids</taxon>
        <taxon>Fabales</taxon>
        <taxon>Fabaceae</taxon>
        <taxon>Papilionoideae</taxon>
        <taxon>50 kb inversion clade</taxon>
        <taxon>NPAAA clade</taxon>
        <taxon>indigoferoid/millettioid clade</taxon>
        <taxon>Phaseoleae</taxon>
        <taxon>Phaseolus</taxon>
    </lineage>
</organism>
<feature type="compositionally biased region" description="Low complexity" evidence="1">
    <location>
        <begin position="26"/>
        <end position="37"/>
    </location>
</feature>
<dbReference type="Proteomes" id="UP001374584">
    <property type="component" value="Unassembled WGS sequence"/>
</dbReference>
<evidence type="ECO:0000256" key="1">
    <source>
        <dbReference type="SAM" id="MobiDB-lite"/>
    </source>
</evidence>
<dbReference type="AlphaFoldDB" id="A0AAN9RSV0"/>
<keyword evidence="3" id="KW-1185">Reference proteome</keyword>
<reference evidence="2 3" key="1">
    <citation type="submission" date="2024-01" db="EMBL/GenBank/DDBJ databases">
        <title>The genomes of 5 underutilized Papilionoideae crops provide insights into root nodulation and disease resistanc.</title>
        <authorList>
            <person name="Jiang F."/>
        </authorList>
    </citation>
    <scope>NUCLEOTIDE SEQUENCE [LARGE SCALE GENOMIC DNA]</scope>
    <source>
        <strain evidence="2">JINMINGXINNONG_FW02</strain>
        <tissue evidence="2">Leaves</tissue>
    </source>
</reference>
<proteinExistence type="predicted"/>
<gene>
    <name evidence="2" type="ORF">VNO80_01445</name>
</gene>
<feature type="region of interest" description="Disordered" evidence="1">
    <location>
        <begin position="135"/>
        <end position="160"/>
    </location>
</feature>
<feature type="compositionally biased region" description="Basic and acidic residues" evidence="1">
    <location>
        <begin position="142"/>
        <end position="151"/>
    </location>
</feature>
<comment type="caution">
    <text evidence="2">The sequence shown here is derived from an EMBL/GenBank/DDBJ whole genome shotgun (WGS) entry which is preliminary data.</text>
</comment>
<name>A0AAN9RSV0_PHACN</name>
<feature type="region of interest" description="Disordered" evidence="1">
    <location>
        <begin position="22"/>
        <end position="49"/>
    </location>
</feature>